<evidence type="ECO:0000313" key="4">
    <source>
        <dbReference type="Proteomes" id="UP000784435"/>
    </source>
</evidence>
<dbReference type="PROSITE" id="PS50975">
    <property type="entry name" value="ATP_GRASP"/>
    <property type="match status" value="1"/>
</dbReference>
<dbReference type="GO" id="GO:0005737">
    <property type="term" value="C:cytoplasm"/>
    <property type="evidence" value="ECO:0007669"/>
    <property type="project" value="TreeGrafter"/>
</dbReference>
<name>A0A921SMW1_9MICO</name>
<gene>
    <name evidence="3" type="ORF">K8V08_02395</name>
</gene>
<dbReference type="Gene3D" id="3.30.470.20">
    <property type="entry name" value="ATP-grasp fold, B domain"/>
    <property type="match status" value="2"/>
</dbReference>
<evidence type="ECO:0000313" key="3">
    <source>
        <dbReference type="EMBL" id="HJG79244.1"/>
    </source>
</evidence>
<feature type="domain" description="ATP-grasp" evidence="2">
    <location>
        <begin position="87"/>
        <end position="341"/>
    </location>
</feature>
<evidence type="ECO:0000259" key="2">
    <source>
        <dbReference type="PROSITE" id="PS50975"/>
    </source>
</evidence>
<dbReference type="PANTHER" id="PTHR21621:SF0">
    <property type="entry name" value="BETA-CITRYLGLUTAMATE SYNTHASE B-RELATED"/>
    <property type="match status" value="1"/>
</dbReference>
<dbReference type="PANTHER" id="PTHR21621">
    <property type="entry name" value="RIBOSOMAL PROTEIN S6 MODIFICATION PROTEIN"/>
    <property type="match status" value="1"/>
</dbReference>
<dbReference type="InterPro" id="IPR013651">
    <property type="entry name" value="ATP-grasp_RimK-type"/>
</dbReference>
<dbReference type="EMBL" id="DYUK01000056">
    <property type="protein sequence ID" value="HJG79244.1"/>
    <property type="molecule type" value="Genomic_DNA"/>
</dbReference>
<reference evidence="3" key="2">
    <citation type="submission" date="2021-09" db="EMBL/GenBank/DDBJ databases">
        <authorList>
            <person name="Gilroy R."/>
        </authorList>
    </citation>
    <scope>NUCLEOTIDE SEQUENCE</scope>
    <source>
        <strain evidence="3">ChiGjej5B5-7349</strain>
    </source>
</reference>
<keyword evidence="1" id="KW-0547">Nucleotide-binding</keyword>
<reference evidence="3" key="1">
    <citation type="journal article" date="2021" name="PeerJ">
        <title>Extensive microbial diversity within the chicken gut microbiome revealed by metagenomics and culture.</title>
        <authorList>
            <person name="Gilroy R."/>
            <person name="Ravi A."/>
            <person name="Getino M."/>
            <person name="Pursley I."/>
            <person name="Horton D.L."/>
            <person name="Alikhan N.F."/>
            <person name="Baker D."/>
            <person name="Gharbi K."/>
            <person name="Hall N."/>
            <person name="Watson M."/>
            <person name="Adriaenssens E.M."/>
            <person name="Foster-Nyarko E."/>
            <person name="Jarju S."/>
            <person name="Secka A."/>
            <person name="Antonio M."/>
            <person name="Oren A."/>
            <person name="Chaudhuri R.R."/>
            <person name="La Ragione R."/>
            <person name="Hildebrand F."/>
            <person name="Pallen M.J."/>
        </authorList>
    </citation>
    <scope>NUCLEOTIDE SEQUENCE</scope>
    <source>
        <strain evidence="3">ChiGjej5B5-7349</strain>
    </source>
</reference>
<dbReference type="GO" id="GO:0009432">
    <property type="term" value="P:SOS response"/>
    <property type="evidence" value="ECO:0007669"/>
    <property type="project" value="TreeGrafter"/>
</dbReference>
<dbReference type="Proteomes" id="UP000784435">
    <property type="component" value="Unassembled WGS sequence"/>
</dbReference>
<sequence length="481" mass="52108">MNTAEPVWPEGFSADIVRSAFGGGRLSSFCLALEAWRRGLEVTYTRADLHRYTVSDGQRRIAFDCSRPDSLTPPEDHARLDDKWEAKRILGERGIPVPRAVLITDTALTDDQLAAHADDIGFPLVIKPGSGSMGFGVYAGIRSLRDLIRHYRSLVADYPDRSVIIEQHIEGDDYRVLVVGGRVVAATHRVTSHIVGDGVSTVDALLTRKTALRKKNPYLSSGPAPRDSDTDALLEEQGLTWESVPPEGRTVRLARNASSSLGGDTVDVLDDLPDALRQAAVDALAAMPNTHIAGIDFIHDRAGSGGFAILEMNSRPHIPLNMYTSQGRGADVPGAMMDHFFPDHPRPGRPGDAQLTLSLDTVQQTLLARRASAVTLSPLPDHGLPVRLVWTFPPTASTQLRRVTRRKVLWRAAAHGVSGVLRRPKDGPVTVVVAGEDVETCRGFVDELVGILREPFGLPDGTVLDDPAPWTGPLSVGFAVL</sequence>
<dbReference type="AlphaFoldDB" id="A0A921SMW1"/>
<evidence type="ECO:0000256" key="1">
    <source>
        <dbReference type="PROSITE-ProRule" id="PRU00409"/>
    </source>
</evidence>
<proteinExistence type="predicted"/>
<dbReference type="InterPro" id="IPR013815">
    <property type="entry name" value="ATP_grasp_subdomain_1"/>
</dbReference>
<protein>
    <recommendedName>
        <fullName evidence="2">ATP-grasp domain-containing protein</fullName>
    </recommendedName>
</protein>
<dbReference type="Pfam" id="PF08443">
    <property type="entry name" value="RimK"/>
    <property type="match status" value="1"/>
</dbReference>
<dbReference type="GO" id="GO:0018169">
    <property type="term" value="F:ribosomal S6-glutamic acid ligase activity"/>
    <property type="evidence" value="ECO:0007669"/>
    <property type="project" value="TreeGrafter"/>
</dbReference>
<comment type="caution">
    <text evidence="3">The sequence shown here is derived from an EMBL/GenBank/DDBJ whole genome shotgun (WGS) entry which is preliminary data.</text>
</comment>
<organism evidence="3 4">
    <name type="scientific">Brevibacterium senegalense</name>
    <dbReference type="NCBI Taxonomy" id="1033736"/>
    <lineage>
        <taxon>Bacteria</taxon>
        <taxon>Bacillati</taxon>
        <taxon>Actinomycetota</taxon>
        <taxon>Actinomycetes</taxon>
        <taxon>Micrococcales</taxon>
        <taxon>Brevibacteriaceae</taxon>
        <taxon>Brevibacterium</taxon>
    </lineage>
</organism>
<dbReference type="Gene3D" id="3.30.1490.20">
    <property type="entry name" value="ATP-grasp fold, A domain"/>
    <property type="match status" value="1"/>
</dbReference>
<dbReference type="GO" id="GO:0046872">
    <property type="term" value="F:metal ion binding"/>
    <property type="evidence" value="ECO:0007669"/>
    <property type="project" value="InterPro"/>
</dbReference>
<keyword evidence="1" id="KW-0067">ATP-binding</keyword>
<dbReference type="InterPro" id="IPR011761">
    <property type="entry name" value="ATP-grasp"/>
</dbReference>
<dbReference type="GO" id="GO:0005524">
    <property type="term" value="F:ATP binding"/>
    <property type="evidence" value="ECO:0007669"/>
    <property type="project" value="UniProtKB-UniRule"/>
</dbReference>
<accession>A0A921SMW1</accession>
<dbReference type="SUPFAM" id="SSF56059">
    <property type="entry name" value="Glutathione synthetase ATP-binding domain-like"/>
    <property type="match status" value="1"/>
</dbReference>